<dbReference type="RefSeq" id="WP_180499081.1">
    <property type="nucleotide sequence ID" value="NZ_CAIJCS010000014.1"/>
</dbReference>
<organism evidence="2 3">
    <name type="scientific">Aedoeadaptatus nemausensis</name>
    <dbReference type="NCBI Taxonomy" id="2582829"/>
    <lineage>
        <taxon>Bacteria</taxon>
        <taxon>Bacillati</taxon>
        <taxon>Bacillota</taxon>
        <taxon>Tissierellia</taxon>
        <taxon>Tissierellales</taxon>
        <taxon>Peptoniphilaceae</taxon>
        <taxon>Aedoeadaptatus</taxon>
    </lineage>
</organism>
<reference evidence="2 3" key="1">
    <citation type="submission" date="2020-06" db="EMBL/GenBank/DDBJ databases">
        <authorList>
            <person name="Criscuolo A."/>
        </authorList>
    </citation>
    <scope>NUCLEOTIDE SEQUENCE [LARGE SCALE GENOMIC DNA]</scope>
    <source>
        <strain evidence="2">1804121828</strain>
    </source>
</reference>
<protein>
    <submittedName>
        <fullName evidence="2">Uncharacterized protein</fullName>
    </submittedName>
</protein>
<dbReference type="InterPro" id="IPR046092">
    <property type="entry name" value="DUF6110"/>
</dbReference>
<evidence type="ECO:0000256" key="1">
    <source>
        <dbReference type="SAM" id="Coils"/>
    </source>
</evidence>
<keyword evidence="3" id="KW-1185">Reference proteome</keyword>
<feature type="coiled-coil region" evidence="1">
    <location>
        <begin position="49"/>
        <end position="94"/>
    </location>
</feature>
<gene>
    <name evidence="2" type="ORF">PEPNEM18_00608</name>
</gene>
<sequence length="97" mass="10395">MKKKLLGVAGGMLLGVVGEKILKSDTTKKLVVDTVSGGLKIKDTVDRTIEKAKENAEDIVVEAKVKNAEEQKAKEEAEAEAEAEVETIEVLAEEATN</sequence>
<dbReference type="Proteomes" id="UP000586454">
    <property type="component" value="Unassembled WGS sequence"/>
</dbReference>
<proteinExistence type="predicted"/>
<evidence type="ECO:0000313" key="2">
    <source>
        <dbReference type="EMBL" id="CAC9925788.1"/>
    </source>
</evidence>
<comment type="caution">
    <text evidence="2">The sequence shown here is derived from an EMBL/GenBank/DDBJ whole genome shotgun (WGS) entry which is preliminary data.</text>
</comment>
<accession>A0A6V6Y0A5</accession>
<dbReference type="AlphaFoldDB" id="A0A6V6Y0A5"/>
<dbReference type="EMBL" id="CAIJCS010000014">
    <property type="protein sequence ID" value="CAC9925788.1"/>
    <property type="molecule type" value="Genomic_DNA"/>
</dbReference>
<evidence type="ECO:0000313" key="3">
    <source>
        <dbReference type="Proteomes" id="UP000586454"/>
    </source>
</evidence>
<keyword evidence="1" id="KW-0175">Coiled coil</keyword>
<dbReference type="Pfam" id="PF19605">
    <property type="entry name" value="DUF6110"/>
    <property type="match status" value="1"/>
</dbReference>
<name>A0A6V6Y0A5_9FIRM</name>